<protein>
    <submittedName>
        <fullName evidence="1">Uncharacterized protein</fullName>
    </submittedName>
</protein>
<dbReference type="AlphaFoldDB" id="A0A364RDS7"/>
<sequence>MAEVFNFFALQKQWLLWLILWLRLIFQSLAEVYFSALAESKLKTCTIHSHKLHFVKLAAVGALEQIRNIPANL</sequence>
<evidence type="ECO:0000313" key="2">
    <source>
        <dbReference type="Proteomes" id="UP000251692"/>
    </source>
</evidence>
<name>A0A364RDS7_9BACT</name>
<reference evidence="1 2" key="1">
    <citation type="submission" date="2018-06" db="EMBL/GenBank/DDBJ databases">
        <authorList>
            <person name="Liu Z.-W."/>
        </authorList>
    </citation>
    <scope>NUCLEOTIDE SEQUENCE [LARGE SCALE GENOMIC DNA]</scope>
    <source>
        <strain evidence="1 2">2b14</strain>
    </source>
</reference>
<dbReference type="Proteomes" id="UP000251692">
    <property type="component" value="Unassembled WGS sequence"/>
</dbReference>
<dbReference type="EMBL" id="QMDV01000003">
    <property type="protein sequence ID" value="RAU82471.1"/>
    <property type="molecule type" value="Genomic_DNA"/>
</dbReference>
<comment type="caution">
    <text evidence="1">The sequence shown here is derived from an EMBL/GenBank/DDBJ whole genome shotgun (WGS) entry which is preliminary data.</text>
</comment>
<reference evidence="1 2" key="2">
    <citation type="submission" date="2018-07" db="EMBL/GenBank/DDBJ databases">
        <title>Pontibacter sp. 2b14 genomic sequence and assembly.</title>
        <authorList>
            <person name="Du Z.-J."/>
        </authorList>
    </citation>
    <scope>NUCLEOTIDE SEQUENCE [LARGE SCALE GENOMIC DNA]</scope>
    <source>
        <strain evidence="1 2">2b14</strain>
    </source>
</reference>
<proteinExistence type="predicted"/>
<gene>
    <name evidence="1" type="ORF">DP923_11850</name>
</gene>
<keyword evidence="2" id="KW-1185">Reference proteome</keyword>
<organism evidence="1 2">
    <name type="scientific">Pontibacter arcticus</name>
    <dbReference type="NCBI Taxonomy" id="2080288"/>
    <lineage>
        <taxon>Bacteria</taxon>
        <taxon>Pseudomonadati</taxon>
        <taxon>Bacteroidota</taxon>
        <taxon>Cytophagia</taxon>
        <taxon>Cytophagales</taxon>
        <taxon>Hymenobacteraceae</taxon>
        <taxon>Pontibacter</taxon>
    </lineage>
</organism>
<accession>A0A364RDS7</accession>
<dbReference type="RefSeq" id="WP_112306063.1">
    <property type="nucleotide sequence ID" value="NZ_QMDV01000003.1"/>
</dbReference>
<evidence type="ECO:0000313" key="1">
    <source>
        <dbReference type="EMBL" id="RAU82471.1"/>
    </source>
</evidence>